<evidence type="ECO:0000313" key="1">
    <source>
        <dbReference type="EMBL" id="CAL4108477.1"/>
    </source>
</evidence>
<accession>A0AAV2R3U9</accession>
<name>A0AAV2R3U9_MEGNR</name>
<sequence length="306" mass="33076">TMDLGSVSNAEATNETLVLVVKAALVHYSGAADDDKVKLYMGADYTNKEFVWLGLFEYTAQISTEATPSYTTSVTCDPSELEVDFFTVCTASLSTADAFSSTLKFEVNAANLDTIMPYTYSIGSMKEVSYGAEYSQPPTTHSGTASYTANKLDWHYREGVEIDLGLVTKSTGASALDIDIVIYSNRDPSYVGQVVTLNLTVVIESAVAGQDTHDLTLVEETTTQVPLTSDMITIDLLKQDVSNQLKVPPGGLALYEVKVDLNGHEKEKTKMILTTSTSVNFASTCSMVFASRGKNMQYHGFATSNG</sequence>
<proteinExistence type="predicted"/>
<feature type="non-terminal residue" evidence="1">
    <location>
        <position position="306"/>
    </location>
</feature>
<protein>
    <submittedName>
        <fullName evidence="1">Uncharacterized protein</fullName>
    </submittedName>
</protein>
<gene>
    <name evidence="1" type="ORF">MNOR_LOCUS18898</name>
</gene>
<organism evidence="1 2">
    <name type="scientific">Meganyctiphanes norvegica</name>
    <name type="common">Northern krill</name>
    <name type="synonym">Thysanopoda norvegica</name>
    <dbReference type="NCBI Taxonomy" id="48144"/>
    <lineage>
        <taxon>Eukaryota</taxon>
        <taxon>Metazoa</taxon>
        <taxon>Ecdysozoa</taxon>
        <taxon>Arthropoda</taxon>
        <taxon>Crustacea</taxon>
        <taxon>Multicrustacea</taxon>
        <taxon>Malacostraca</taxon>
        <taxon>Eumalacostraca</taxon>
        <taxon>Eucarida</taxon>
        <taxon>Euphausiacea</taxon>
        <taxon>Euphausiidae</taxon>
        <taxon>Meganyctiphanes</taxon>
    </lineage>
</organism>
<feature type="non-terminal residue" evidence="1">
    <location>
        <position position="1"/>
    </location>
</feature>
<evidence type="ECO:0000313" key="2">
    <source>
        <dbReference type="Proteomes" id="UP001497623"/>
    </source>
</evidence>
<dbReference type="Proteomes" id="UP001497623">
    <property type="component" value="Unassembled WGS sequence"/>
</dbReference>
<dbReference type="EMBL" id="CAXKWB010013772">
    <property type="protein sequence ID" value="CAL4108477.1"/>
    <property type="molecule type" value="Genomic_DNA"/>
</dbReference>
<keyword evidence="2" id="KW-1185">Reference proteome</keyword>
<comment type="caution">
    <text evidence="1">The sequence shown here is derived from an EMBL/GenBank/DDBJ whole genome shotgun (WGS) entry which is preliminary data.</text>
</comment>
<dbReference type="AlphaFoldDB" id="A0AAV2R3U9"/>
<reference evidence="1 2" key="1">
    <citation type="submission" date="2024-05" db="EMBL/GenBank/DDBJ databases">
        <authorList>
            <person name="Wallberg A."/>
        </authorList>
    </citation>
    <scope>NUCLEOTIDE SEQUENCE [LARGE SCALE GENOMIC DNA]</scope>
</reference>